<evidence type="ECO:0000313" key="4">
    <source>
        <dbReference type="Proteomes" id="UP000184612"/>
    </source>
</evidence>
<keyword evidence="4" id="KW-1185">Reference proteome</keyword>
<keyword evidence="1" id="KW-0812">Transmembrane</keyword>
<reference evidence="3 4" key="1">
    <citation type="submission" date="2016-12" db="EMBL/GenBank/DDBJ databases">
        <authorList>
            <person name="Song W.-J."/>
            <person name="Kurnit D.M."/>
        </authorList>
    </citation>
    <scope>NUCLEOTIDE SEQUENCE [LARGE SCALE GENOMIC DNA]</scope>
    <source>
        <strain evidence="3 4">DSM 12503</strain>
    </source>
</reference>
<organism evidence="3 4">
    <name type="scientific">Anaerocolumna xylanovorans DSM 12503</name>
    <dbReference type="NCBI Taxonomy" id="1121345"/>
    <lineage>
        <taxon>Bacteria</taxon>
        <taxon>Bacillati</taxon>
        <taxon>Bacillota</taxon>
        <taxon>Clostridia</taxon>
        <taxon>Lachnospirales</taxon>
        <taxon>Lachnospiraceae</taxon>
        <taxon>Anaerocolumna</taxon>
    </lineage>
</organism>
<dbReference type="Pfam" id="PF13529">
    <property type="entry name" value="Peptidase_C39_2"/>
    <property type="match status" value="1"/>
</dbReference>
<dbReference type="RefSeq" id="WP_073587529.1">
    <property type="nucleotide sequence ID" value="NZ_FRFD01000003.1"/>
</dbReference>
<evidence type="ECO:0000259" key="2">
    <source>
        <dbReference type="Pfam" id="PF13529"/>
    </source>
</evidence>
<dbReference type="Gene3D" id="3.90.70.10">
    <property type="entry name" value="Cysteine proteinases"/>
    <property type="match status" value="1"/>
</dbReference>
<keyword evidence="1" id="KW-0472">Membrane</keyword>
<name>A0A1M7Y0Z5_9FIRM</name>
<dbReference type="STRING" id="1121345.SAMN02745217_00875"/>
<dbReference type="Proteomes" id="UP000184612">
    <property type="component" value="Unassembled WGS sequence"/>
</dbReference>
<feature type="transmembrane region" description="Helical" evidence="1">
    <location>
        <begin position="63"/>
        <end position="89"/>
    </location>
</feature>
<dbReference type="OrthoDB" id="3186156at2"/>
<dbReference type="AlphaFoldDB" id="A0A1M7Y0Z5"/>
<feature type="domain" description="Peptidase C39-like" evidence="2">
    <location>
        <begin position="294"/>
        <end position="427"/>
    </location>
</feature>
<protein>
    <submittedName>
        <fullName evidence="3">Peptidase_C39 like family protein</fullName>
    </submittedName>
</protein>
<dbReference type="InterPro" id="IPR039564">
    <property type="entry name" value="Peptidase_C39-like"/>
</dbReference>
<dbReference type="EMBL" id="FRFD01000003">
    <property type="protein sequence ID" value="SHO45217.1"/>
    <property type="molecule type" value="Genomic_DNA"/>
</dbReference>
<accession>A0A1M7Y0Z5</accession>
<keyword evidence="1" id="KW-1133">Transmembrane helix</keyword>
<proteinExistence type="predicted"/>
<gene>
    <name evidence="3" type="ORF">SAMN02745217_00875</name>
</gene>
<sequence length="459" mass="49216">MAEENRNSASEALEKGANTAQAIRGAVKTGKAIAGITKGAAAGGPYGAVAGALWSNRKTVLKIVLAAAFLLLLPVLFILMLPGLIFGGFGSGNAANSSQTPILNNDAAVVENVNNISFSISSILGEGLEDVLARIDDDFSASGGDEKEVINPYAGNLVYSTNLIICQYCAAKEKDYQSITVSDMEQILRGAKKHLYSFTRTEETRESTSVDPDTGEETTTTEEWMIYTVVYNGEDYFADHIFQLSEEQKTLANDYAYNLSVYLGDGLFQGLVDDEFILGPSYEGVTFSDGSTPVVYFNQLDERFANQPYGKDNIGGYGCGPTSMSIVVSSLSGETVDPIQMAEWSYKNGYWCSKSGSYHALIPGAAKAWNLPVEGCSASEPQRIVDALTSGKLVVAIMSKGHFTSSGHFIVLRGVTSEGEILVADPASYTRSQKKWDLSIILKEASKRAAAGGPFWIIG</sequence>
<evidence type="ECO:0000256" key="1">
    <source>
        <dbReference type="SAM" id="Phobius"/>
    </source>
</evidence>
<evidence type="ECO:0000313" key="3">
    <source>
        <dbReference type="EMBL" id="SHO45217.1"/>
    </source>
</evidence>